<dbReference type="GO" id="GO:0009450">
    <property type="term" value="P:gamma-aminobutyric acid catabolic process"/>
    <property type="evidence" value="ECO:0007669"/>
    <property type="project" value="TreeGrafter"/>
</dbReference>
<evidence type="ECO:0000313" key="6">
    <source>
        <dbReference type="Proteomes" id="UP000245698"/>
    </source>
</evidence>
<dbReference type="SUPFAM" id="SSF53720">
    <property type="entry name" value="ALDH-like"/>
    <property type="match status" value="1"/>
</dbReference>
<dbReference type="InterPro" id="IPR015590">
    <property type="entry name" value="Aldehyde_DH_dom"/>
</dbReference>
<dbReference type="AlphaFoldDB" id="A0A2P9AMS6"/>
<comment type="similarity">
    <text evidence="1">Belongs to the aldehyde dehydrogenase family.</text>
</comment>
<name>A0A2P9AMS6_9HYPH</name>
<sequence length="177" mass="19616">MPISPPWRARRPARFPSFRSVTAAAIGPLIDRRAPAKIESHIADAVAKGGTIRWGGNRVGEQGTFFQRPSSPTFPAEWQSREETFGPLAPTIRFDDAEQVVREAYDTIYGLDASNLNRPARGRGPGIRNGGHQHRPHVLRSSPLRWDEAIRHRSGGFPPRARGLPRDEIPAWVGSDS</sequence>
<dbReference type="Pfam" id="PF00171">
    <property type="entry name" value="Aldedh"/>
    <property type="match status" value="1"/>
</dbReference>
<dbReference type="PANTHER" id="PTHR43353:SF5">
    <property type="entry name" value="SUCCINATE-SEMIALDEHYDE DEHYDROGENASE, MITOCHONDRIAL"/>
    <property type="match status" value="1"/>
</dbReference>
<evidence type="ECO:0000259" key="4">
    <source>
        <dbReference type="Pfam" id="PF00171"/>
    </source>
</evidence>
<dbReference type="InterPro" id="IPR016161">
    <property type="entry name" value="Ald_DH/histidinol_DH"/>
</dbReference>
<gene>
    <name evidence="5" type="ORF">BQ8482_290054</name>
</gene>
<dbReference type="EMBL" id="FUIG01000036">
    <property type="protein sequence ID" value="SJM32459.1"/>
    <property type="molecule type" value="Genomic_DNA"/>
</dbReference>
<dbReference type="InterPro" id="IPR016163">
    <property type="entry name" value="Ald_DH_C"/>
</dbReference>
<feature type="region of interest" description="Disordered" evidence="3">
    <location>
        <begin position="116"/>
        <end position="177"/>
    </location>
</feature>
<keyword evidence="2" id="KW-0560">Oxidoreductase</keyword>
<evidence type="ECO:0000313" key="5">
    <source>
        <dbReference type="EMBL" id="SJM32459.1"/>
    </source>
</evidence>
<organism evidence="5 6">
    <name type="scientific">Mesorhizobium delmotii</name>
    <dbReference type="NCBI Taxonomy" id="1631247"/>
    <lineage>
        <taxon>Bacteria</taxon>
        <taxon>Pseudomonadati</taxon>
        <taxon>Pseudomonadota</taxon>
        <taxon>Alphaproteobacteria</taxon>
        <taxon>Hyphomicrobiales</taxon>
        <taxon>Phyllobacteriaceae</taxon>
        <taxon>Mesorhizobium</taxon>
    </lineage>
</organism>
<protein>
    <recommendedName>
        <fullName evidence="4">Aldehyde dehydrogenase domain-containing protein</fullName>
    </recommendedName>
</protein>
<reference evidence="6" key="1">
    <citation type="submission" date="2016-12" db="EMBL/GenBank/DDBJ databases">
        <authorList>
            <person name="Brunel B."/>
        </authorList>
    </citation>
    <scope>NUCLEOTIDE SEQUENCE [LARGE SCALE GENOMIC DNA]</scope>
</reference>
<proteinExistence type="inferred from homology"/>
<dbReference type="Gene3D" id="3.40.309.10">
    <property type="entry name" value="Aldehyde Dehydrogenase, Chain A, domain 2"/>
    <property type="match status" value="1"/>
</dbReference>
<feature type="domain" description="Aldehyde dehydrogenase" evidence="4">
    <location>
        <begin position="23"/>
        <end position="114"/>
    </location>
</feature>
<keyword evidence="6" id="KW-1185">Reference proteome</keyword>
<evidence type="ECO:0000256" key="1">
    <source>
        <dbReference type="ARBA" id="ARBA00009986"/>
    </source>
</evidence>
<dbReference type="GO" id="GO:0004777">
    <property type="term" value="F:succinate-semialdehyde dehydrogenase (NAD+) activity"/>
    <property type="evidence" value="ECO:0007669"/>
    <property type="project" value="TreeGrafter"/>
</dbReference>
<evidence type="ECO:0000256" key="2">
    <source>
        <dbReference type="ARBA" id="ARBA00023002"/>
    </source>
</evidence>
<evidence type="ECO:0000256" key="3">
    <source>
        <dbReference type="SAM" id="MobiDB-lite"/>
    </source>
</evidence>
<dbReference type="PANTHER" id="PTHR43353">
    <property type="entry name" value="SUCCINATE-SEMIALDEHYDE DEHYDROGENASE, MITOCHONDRIAL"/>
    <property type="match status" value="1"/>
</dbReference>
<dbReference type="InterPro" id="IPR050740">
    <property type="entry name" value="Aldehyde_DH_Superfamily"/>
</dbReference>
<dbReference type="Proteomes" id="UP000245698">
    <property type="component" value="Unassembled WGS sequence"/>
</dbReference>
<accession>A0A2P9AMS6</accession>